<feature type="non-terminal residue" evidence="2">
    <location>
        <position position="262"/>
    </location>
</feature>
<keyword evidence="3" id="KW-1185">Reference proteome</keyword>
<keyword evidence="1" id="KW-1133">Transmembrane helix</keyword>
<accession>A0A843U5G8</accession>
<evidence type="ECO:0000256" key="1">
    <source>
        <dbReference type="SAM" id="Phobius"/>
    </source>
</evidence>
<sequence>RPAFCTSGSAPRFWPFVRALVGRRPLLRVRACLSLAGLVVCYKPAVRRGFVVLPRLFAQCLELEGLSRSEVCFVLISAVAVLPQSLRCAVGLAGAFWRVFLGTVPSWFCWEFSQDRLALLAAVFSLMVRVVWSFGLCILMKVLPRIALCRFWWRFFPGVLRVCFGPPLCCPCGSKCAVWLGCVPERFSQNSSWHFWWRFSLKLPCTLCVPVARVVCFVLAPGVLSQMVVSVSWDPRPREPVEGVLRATSVLELAAHVSGLWS</sequence>
<feature type="transmembrane region" description="Helical" evidence="1">
    <location>
        <begin position="71"/>
        <end position="97"/>
    </location>
</feature>
<name>A0A843U5G8_COLES</name>
<keyword evidence="1" id="KW-0472">Membrane</keyword>
<evidence type="ECO:0000313" key="3">
    <source>
        <dbReference type="Proteomes" id="UP000652761"/>
    </source>
</evidence>
<comment type="caution">
    <text evidence="2">The sequence shown here is derived from an EMBL/GenBank/DDBJ whole genome shotgun (WGS) entry which is preliminary data.</text>
</comment>
<evidence type="ECO:0000313" key="2">
    <source>
        <dbReference type="EMBL" id="MQL77267.1"/>
    </source>
</evidence>
<gene>
    <name evidence="2" type="ORF">Taro_009673</name>
</gene>
<keyword evidence="1" id="KW-0812">Transmembrane</keyword>
<reference evidence="2" key="1">
    <citation type="submission" date="2017-07" db="EMBL/GenBank/DDBJ databases">
        <title>Taro Niue Genome Assembly and Annotation.</title>
        <authorList>
            <person name="Atibalentja N."/>
            <person name="Keating K."/>
            <person name="Fields C.J."/>
        </authorList>
    </citation>
    <scope>NUCLEOTIDE SEQUENCE</scope>
    <source>
        <strain evidence="2">Niue_2</strain>
        <tissue evidence="2">Leaf</tissue>
    </source>
</reference>
<feature type="transmembrane region" description="Helical" evidence="1">
    <location>
        <begin position="117"/>
        <end position="139"/>
    </location>
</feature>
<dbReference type="Proteomes" id="UP000652761">
    <property type="component" value="Unassembled WGS sequence"/>
</dbReference>
<protein>
    <submittedName>
        <fullName evidence="2">Uncharacterized protein</fullName>
    </submittedName>
</protein>
<organism evidence="2 3">
    <name type="scientific">Colocasia esculenta</name>
    <name type="common">Wild taro</name>
    <name type="synonym">Arum esculentum</name>
    <dbReference type="NCBI Taxonomy" id="4460"/>
    <lineage>
        <taxon>Eukaryota</taxon>
        <taxon>Viridiplantae</taxon>
        <taxon>Streptophyta</taxon>
        <taxon>Embryophyta</taxon>
        <taxon>Tracheophyta</taxon>
        <taxon>Spermatophyta</taxon>
        <taxon>Magnoliopsida</taxon>
        <taxon>Liliopsida</taxon>
        <taxon>Araceae</taxon>
        <taxon>Aroideae</taxon>
        <taxon>Colocasieae</taxon>
        <taxon>Colocasia</taxon>
    </lineage>
</organism>
<dbReference type="AlphaFoldDB" id="A0A843U5G8"/>
<dbReference type="EMBL" id="NMUH01000341">
    <property type="protein sequence ID" value="MQL77267.1"/>
    <property type="molecule type" value="Genomic_DNA"/>
</dbReference>
<proteinExistence type="predicted"/>